<proteinExistence type="predicted"/>
<dbReference type="InterPro" id="IPR014825">
    <property type="entry name" value="DNA_alkylation"/>
</dbReference>
<dbReference type="Gene3D" id="1.25.40.290">
    <property type="entry name" value="ARM repeat domains"/>
    <property type="match status" value="1"/>
</dbReference>
<dbReference type="AlphaFoldDB" id="Q1MZZ1"/>
<dbReference type="Proteomes" id="UP000004263">
    <property type="component" value="Unassembled WGS sequence"/>
</dbReference>
<reference evidence="1 2" key="1">
    <citation type="submission" date="2006-03" db="EMBL/GenBank/DDBJ databases">
        <authorList>
            <person name="Pinhassi J."/>
            <person name="Pedros-Alio C."/>
            <person name="Ferriera S."/>
            <person name="Johnson J."/>
            <person name="Kravitz S."/>
            <person name="Halpern A."/>
            <person name="Remington K."/>
            <person name="Beeson K."/>
            <person name="Tran B."/>
            <person name="Rogers Y.-H."/>
            <person name="Friedman R."/>
            <person name="Venter J.C."/>
        </authorList>
    </citation>
    <scope>NUCLEOTIDE SEQUENCE [LARGE SCALE GENOMIC DNA]</scope>
    <source>
        <strain evidence="1 2">RED65</strain>
    </source>
</reference>
<dbReference type="EMBL" id="AAQH01000016">
    <property type="protein sequence ID" value="EAT11572.1"/>
    <property type="molecule type" value="Genomic_DNA"/>
</dbReference>
<dbReference type="SUPFAM" id="SSF48371">
    <property type="entry name" value="ARM repeat"/>
    <property type="match status" value="1"/>
</dbReference>
<dbReference type="Pfam" id="PF08713">
    <property type="entry name" value="DNA_alkylation"/>
    <property type="match status" value="1"/>
</dbReference>
<dbReference type="OrthoDB" id="9797162at2"/>
<dbReference type="STRING" id="207949.RED65_02839"/>
<organism evidence="1 2">
    <name type="scientific">Bermanella marisrubri</name>
    <dbReference type="NCBI Taxonomy" id="207949"/>
    <lineage>
        <taxon>Bacteria</taxon>
        <taxon>Pseudomonadati</taxon>
        <taxon>Pseudomonadota</taxon>
        <taxon>Gammaproteobacteria</taxon>
        <taxon>Oceanospirillales</taxon>
        <taxon>Oceanospirillaceae</taxon>
        <taxon>Bermanella</taxon>
    </lineage>
</organism>
<evidence type="ECO:0000313" key="1">
    <source>
        <dbReference type="EMBL" id="EAT11572.1"/>
    </source>
</evidence>
<protein>
    <submittedName>
        <fullName evidence="1">Putative DNA alkylation repair protein</fullName>
    </submittedName>
</protein>
<sequence length="371" mass="42328">MAEAFKENLGRSAIVAIADAIKSQNTAFDKQRFIELASEDLDELSLMQRNRQIAEVLQQTLSSNFEQNCQDLVAACEEFDPLSEQVKRSGLRSWQSLPIKEYIGKYGVEDIPIALQALADITALFSAEFAIRHLLLADEDQVLKHLENWCEHDNHHVRRLVSEGTRPRLPWGFQLTSFIKRPEKTWPLLERLKDDSSDYVRLSVANHLNDIAKDHPDWLQNQLQNWVEPQNKHREKVIRHACRTLIKQGHAGTLNMLGYKPLVVADGELSILTPVVQYGDKLAFSFCFQSTPKSPVIIDYLIDFQKANGSLAPKVFKWKNTQLSNTGEFNGERSHAIKPVTTRRYYNGHHELAILVNGQEVARQSFTLEGC</sequence>
<dbReference type="RefSeq" id="WP_007019183.1">
    <property type="nucleotide sequence ID" value="NZ_CH724121.1"/>
</dbReference>
<keyword evidence="2" id="KW-1185">Reference proteome</keyword>
<comment type="caution">
    <text evidence="1">The sequence shown here is derived from an EMBL/GenBank/DDBJ whole genome shotgun (WGS) entry which is preliminary data.</text>
</comment>
<gene>
    <name evidence="1" type="ORF">RED65_02839</name>
</gene>
<accession>Q1MZZ1</accession>
<evidence type="ECO:0000313" key="2">
    <source>
        <dbReference type="Proteomes" id="UP000004263"/>
    </source>
</evidence>
<name>Q1MZZ1_9GAMM</name>
<dbReference type="InterPro" id="IPR016024">
    <property type="entry name" value="ARM-type_fold"/>
</dbReference>
<dbReference type="HOGENOM" id="CLU_064289_0_0_6"/>